<evidence type="ECO:0000256" key="1">
    <source>
        <dbReference type="ARBA" id="ARBA00004123"/>
    </source>
</evidence>
<feature type="compositionally biased region" description="Low complexity" evidence="6">
    <location>
        <begin position="74"/>
        <end position="104"/>
    </location>
</feature>
<name>A0A0F7SHJ8_PHARH</name>
<dbReference type="Pfam" id="PF04084">
    <property type="entry name" value="RecA-like_ORC2"/>
    <property type="match status" value="1"/>
</dbReference>
<accession>A0A0F7SHJ8</accession>
<dbReference type="EMBL" id="LN483167">
    <property type="protein sequence ID" value="CDZ96794.1"/>
    <property type="molecule type" value="Genomic_DNA"/>
</dbReference>
<dbReference type="Pfam" id="PF24882">
    <property type="entry name" value="WHD_ORC2"/>
    <property type="match status" value="1"/>
</dbReference>
<dbReference type="InterPro" id="IPR007220">
    <property type="entry name" value="ORC2"/>
</dbReference>
<organism evidence="9">
    <name type="scientific">Phaffia rhodozyma</name>
    <name type="common">Yeast</name>
    <name type="synonym">Xanthophyllomyces dendrorhous</name>
    <dbReference type="NCBI Taxonomy" id="264483"/>
    <lineage>
        <taxon>Eukaryota</taxon>
        <taxon>Fungi</taxon>
        <taxon>Dikarya</taxon>
        <taxon>Basidiomycota</taxon>
        <taxon>Agaricomycotina</taxon>
        <taxon>Tremellomycetes</taxon>
        <taxon>Cystofilobasidiales</taxon>
        <taxon>Mrakiaceae</taxon>
        <taxon>Phaffia</taxon>
    </lineage>
</organism>
<feature type="region of interest" description="Disordered" evidence="6">
    <location>
        <begin position="1"/>
        <end position="113"/>
    </location>
</feature>
<dbReference type="InterPro" id="IPR056772">
    <property type="entry name" value="RecA-like_ORC2"/>
</dbReference>
<evidence type="ECO:0000259" key="8">
    <source>
        <dbReference type="Pfam" id="PF24882"/>
    </source>
</evidence>
<keyword evidence="4 5" id="KW-0539">Nucleus</keyword>
<evidence type="ECO:0000256" key="6">
    <source>
        <dbReference type="SAM" id="MobiDB-lite"/>
    </source>
</evidence>
<protein>
    <recommendedName>
        <fullName evidence="5">Origin recognition complex subunit 2</fullName>
    </recommendedName>
</protein>
<dbReference type="GO" id="GO:0006260">
    <property type="term" value="P:DNA replication"/>
    <property type="evidence" value="ECO:0007669"/>
    <property type="project" value="UniProtKB-UniRule"/>
</dbReference>
<keyword evidence="3 5" id="KW-0235">DNA replication</keyword>
<feature type="compositionally biased region" description="Acidic residues" evidence="6">
    <location>
        <begin position="41"/>
        <end position="58"/>
    </location>
</feature>
<dbReference type="GO" id="GO:0005664">
    <property type="term" value="C:nuclear origin of replication recognition complex"/>
    <property type="evidence" value="ECO:0007669"/>
    <property type="project" value="UniProtKB-UniRule"/>
</dbReference>
<dbReference type="GO" id="GO:0003688">
    <property type="term" value="F:DNA replication origin binding"/>
    <property type="evidence" value="ECO:0007669"/>
    <property type="project" value="UniProtKB-UniRule"/>
</dbReference>
<comment type="subcellular location">
    <subcellularLocation>
        <location evidence="1 5">Nucleus</location>
    </subcellularLocation>
</comment>
<evidence type="ECO:0000256" key="2">
    <source>
        <dbReference type="ARBA" id="ARBA00007421"/>
    </source>
</evidence>
<comment type="similarity">
    <text evidence="2 5">Belongs to the ORC2 family.</text>
</comment>
<dbReference type="InterPro" id="IPR056773">
    <property type="entry name" value="WHD_ORC2"/>
</dbReference>
<feature type="region of interest" description="Disordered" evidence="6">
    <location>
        <begin position="512"/>
        <end position="558"/>
    </location>
</feature>
<proteinExistence type="inferred from homology"/>
<feature type="domain" description="Origin recognition complex subunit 2 RecA-like" evidence="7">
    <location>
        <begin position="171"/>
        <end position="390"/>
    </location>
</feature>
<dbReference type="AlphaFoldDB" id="A0A0F7SHJ8"/>
<evidence type="ECO:0000256" key="5">
    <source>
        <dbReference type="RuleBase" id="RU368084"/>
    </source>
</evidence>
<evidence type="ECO:0000256" key="3">
    <source>
        <dbReference type="ARBA" id="ARBA00022705"/>
    </source>
</evidence>
<feature type="domain" description="Origin recognition complex subunit 2 winged-helix" evidence="8">
    <location>
        <begin position="471"/>
        <end position="508"/>
    </location>
</feature>
<dbReference type="PANTHER" id="PTHR14052">
    <property type="entry name" value="ORIGIN RECOGNITION COMPLEX SUBUNIT 2"/>
    <property type="match status" value="1"/>
</dbReference>
<feature type="compositionally biased region" description="Acidic residues" evidence="6">
    <location>
        <begin position="534"/>
        <end position="546"/>
    </location>
</feature>
<reference evidence="9" key="1">
    <citation type="submission" date="2014-08" db="EMBL/GenBank/DDBJ databases">
        <authorList>
            <person name="Sharma Rahul"/>
            <person name="Thines Marco"/>
        </authorList>
    </citation>
    <scope>NUCLEOTIDE SEQUENCE</scope>
</reference>
<comment type="subunit">
    <text evidence="5">Component of the origin recognition complex (ORC).</text>
</comment>
<evidence type="ECO:0000259" key="7">
    <source>
        <dbReference type="Pfam" id="PF04084"/>
    </source>
</evidence>
<sequence length="586" mass="64597">MLPSPKRAKLGDSLTADSPSSRKIPLRTYDLNFSDATQEAGESDEDSDEDGDDSDESSSDTAAPSNRISRKMPSRQPSTTPSTPSSRVNTPSSTPRRTPSQKTPTKMKPLVSTGPFVRQIPSDAYFNSVARTTKTSSNVFSSLLPSLTQKEYSTLLVSSPGYHKNATEIATLADDQHTARFDTWLLELYEGFNLLFYGFGSKRQTLNEFAETKLSEDGDVIVLNGLFPKIGIRDLLNRIEDLMPEVKSVILPTSSATASGTSIMAGIELLAWKIHYYYHPPSVIQPERAEFSLFIIIHSFDLSVLLRSASSKSILGILASSPRIHLLLSLEHIHSPLLFSSTDLYSRPPTVHREHESDKSSDRSTTFPEEDMIAPLSLGKGSFNFLWHDLTTLQDYDHEISFRTSSAHLPTSASSTAALTATEEGARFILISVTDPARRLFKSLCLAILRSLETGGLESTGGGSMLTTPSWAIETELFFRSCQEKWIAREETRFKALLAEFKDHRLILESGESPAALGNGEASKKVNGHNVTEREEEEEAEEGYEDGTEHTAGRGTGRGKANARWLWIPLGKEAMCRLVDELADVP</sequence>
<dbReference type="PANTHER" id="PTHR14052:SF0">
    <property type="entry name" value="ORIGIN RECOGNITION COMPLEX SUBUNIT 2"/>
    <property type="match status" value="1"/>
</dbReference>
<evidence type="ECO:0000256" key="4">
    <source>
        <dbReference type="ARBA" id="ARBA00023242"/>
    </source>
</evidence>
<comment type="function">
    <text evidence="5">Component of the origin recognition complex (ORC) that binds origins of replication. DNA-binding is ATP-dependent. ORC is required to assemble the pre-replication complex necessary to initiate DNA replication.</text>
</comment>
<evidence type="ECO:0000313" key="9">
    <source>
        <dbReference type="EMBL" id="CDZ96794.1"/>
    </source>
</evidence>